<name>A0A5A7NVJ7_STRAF</name>
<protein>
    <submittedName>
        <fullName evidence="1">Cold regulated gene 27</fullName>
    </submittedName>
</protein>
<keyword evidence="2" id="KW-1185">Reference proteome</keyword>
<dbReference type="Proteomes" id="UP000325081">
    <property type="component" value="Unassembled WGS sequence"/>
</dbReference>
<comment type="caution">
    <text evidence="1">The sequence shown here is derived from an EMBL/GenBank/DDBJ whole genome shotgun (WGS) entry which is preliminary data.</text>
</comment>
<proteinExistence type="predicted"/>
<sequence length="125" mass="12841">MSSSGSRPRGRCIRSRSSSDFCLHTASPVWTSAFSRGGTRDGEEKLRECPSRETLGGSLGWLGGNQCGVGGEKLSVAMEGGGCDGVGKVGDRGFVVEGLAGEDGDCGGMRGGEVVGGDLGRRIWN</sequence>
<accession>A0A5A7NVJ7</accession>
<organism evidence="1 2">
    <name type="scientific">Striga asiatica</name>
    <name type="common">Asiatic witchweed</name>
    <name type="synonym">Buchnera asiatica</name>
    <dbReference type="NCBI Taxonomy" id="4170"/>
    <lineage>
        <taxon>Eukaryota</taxon>
        <taxon>Viridiplantae</taxon>
        <taxon>Streptophyta</taxon>
        <taxon>Embryophyta</taxon>
        <taxon>Tracheophyta</taxon>
        <taxon>Spermatophyta</taxon>
        <taxon>Magnoliopsida</taxon>
        <taxon>eudicotyledons</taxon>
        <taxon>Gunneridae</taxon>
        <taxon>Pentapetalae</taxon>
        <taxon>asterids</taxon>
        <taxon>lamiids</taxon>
        <taxon>Lamiales</taxon>
        <taxon>Orobanchaceae</taxon>
        <taxon>Buchnereae</taxon>
        <taxon>Striga</taxon>
    </lineage>
</organism>
<evidence type="ECO:0000313" key="2">
    <source>
        <dbReference type="Proteomes" id="UP000325081"/>
    </source>
</evidence>
<dbReference type="AlphaFoldDB" id="A0A5A7NVJ7"/>
<reference evidence="2" key="1">
    <citation type="journal article" date="2019" name="Curr. Biol.">
        <title>Genome Sequence of Striga asiatica Provides Insight into the Evolution of Plant Parasitism.</title>
        <authorList>
            <person name="Yoshida S."/>
            <person name="Kim S."/>
            <person name="Wafula E.K."/>
            <person name="Tanskanen J."/>
            <person name="Kim Y.M."/>
            <person name="Honaas L."/>
            <person name="Yang Z."/>
            <person name="Spallek T."/>
            <person name="Conn C.E."/>
            <person name="Ichihashi Y."/>
            <person name="Cheong K."/>
            <person name="Cui S."/>
            <person name="Der J.P."/>
            <person name="Gundlach H."/>
            <person name="Jiao Y."/>
            <person name="Hori C."/>
            <person name="Ishida J.K."/>
            <person name="Kasahara H."/>
            <person name="Kiba T."/>
            <person name="Kim M.S."/>
            <person name="Koo N."/>
            <person name="Laohavisit A."/>
            <person name="Lee Y.H."/>
            <person name="Lumba S."/>
            <person name="McCourt P."/>
            <person name="Mortimer J.C."/>
            <person name="Mutuku J.M."/>
            <person name="Nomura T."/>
            <person name="Sasaki-Sekimoto Y."/>
            <person name="Seto Y."/>
            <person name="Wang Y."/>
            <person name="Wakatake T."/>
            <person name="Sakakibara H."/>
            <person name="Demura T."/>
            <person name="Yamaguchi S."/>
            <person name="Yoneyama K."/>
            <person name="Manabe R.I."/>
            <person name="Nelson D.C."/>
            <person name="Schulman A.H."/>
            <person name="Timko M.P."/>
            <person name="dePamphilis C.W."/>
            <person name="Choi D."/>
            <person name="Shirasu K."/>
        </authorList>
    </citation>
    <scope>NUCLEOTIDE SEQUENCE [LARGE SCALE GENOMIC DNA]</scope>
    <source>
        <strain evidence="2">cv. UVA1</strain>
    </source>
</reference>
<gene>
    <name evidence="1" type="ORF">STAS_00131</name>
</gene>
<evidence type="ECO:0000313" key="1">
    <source>
        <dbReference type="EMBL" id="GER24595.1"/>
    </source>
</evidence>
<dbReference type="EMBL" id="BKCP01000001">
    <property type="protein sequence ID" value="GER24595.1"/>
    <property type="molecule type" value="Genomic_DNA"/>
</dbReference>